<dbReference type="PANTHER" id="PTHR42812:SF15">
    <property type="entry name" value="HYDROLASE, PUTATIVE (AFU_ORTHOLOGUE AFUA_2G00930)-RELATED"/>
    <property type="match status" value="1"/>
</dbReference>
<comment type="similarity">
    <text evidence="1 4">Belongs to the glycosyl hydrolase 43 family.</text>
</comment>
<evidence type="ECO:0000256" key="1">
    <source>
        <dbReference type="ARBA" id="ARBA00009865"/>
    </source>
</evidence>
<dbReference type="InterPro" id="IPR051795">
    <property type="entry name" value="Glycosyl_Hydrlase_43"/>
</dbReference>
<evidence type="ECO:0000256" key="3">
    <source>
        <dbReference type="ARBA" id="ARBA00023295"/>
    </source>
</evidence>
<dbReference type="InterPro" id="IPR023296">
    <property type="entry name" value="Glyco_hydro_beta-prop_sf"/>
</dbReference>
<keyword evidence="5" id="KW-0732">Signal</keyword>
<reference evidence="7 8" key="1">
    <citation type="submission" date="2020-03" db="EMBL/GenBank/DDBJ databases">
        <title>Draft Genome Sequence of Cudoniella acicularis.</title>
        <authorList>
            <person name="Buettner E."/>
            <person name="Kellner H."/>
        </authorList>
    </citation>
    <scope>NUCLEOTIDE SEQUENCE [LARGE SCALE GENOMIC DNA]</scope>
    <source>
        <strain evidence="7 8">DSM 108380</strain>
    </source>
</reference>
<evidence type="ECO:0000313" key="8">
    <source>
        <dbReference type="Proteomes" id="UP000566819"/>
    </source>
</evidence>
<keyword evidence="8" id="KW-1185">Reference proteome</keyword>
<dbReference type="PANTHER" id="PTHR42812">
    <property type="entry name" value="BETA-XYLOSIDASE"/>
    <property type="match status" value="1"/>
</dbReference>
<feature type="domain" description="Beta-xylosidase C-terminal Concanavalin A-like" evidence="6">
    <location>
        <begin position="332"/>
        <end position="518"/>
    </location>
</feature>
<evidence type="ECO:0000259" key="6">
    <source>
        <dbReference type="Pfam" id="PF17851"/>
    </source>
</evidence>
<organism evidence="7 8">
    <name type="scientific">Cudoniella acicularis</name>
    <dbReference type="NCBI Taxonomy" id="354080"/>
    <lineage>
        <taxon>Eukaryota</taxon>
        <taxon>Fungi</taxon>
        <taxon>Dikarya</taxon>
        <taxon>Ascomycota</taxon>
        <taxon>Pezizomycotina</taxon>
        <taxon>Leotiomycetes</taxon>
        <taxon>Helotiales</taxon>
        <taxon>Tricladiaceae</taxon>
        <taxon>Cudoniella</taxon>
    </lineage>
</organism>
<sequence>MRFTTFLLALQGVAFAYSSQALEPKALSRASGTFTNPVLYEDFADNDVFLGPDNKFYFSASNMHYSPGAPILRSSDLVNWEFVGHSVPSLSWSTKYNMTGGETAYRAGTWASTMRYRKSNGLWYWIGCIDFWNSYVYTAPDAAGPWTQRASLNGNCYYDCGLHIDDDDTMYVVHGNTQISMSQLAPDGFSEVKSQQIFVTPPGVSGLEGNRLYKRNGTYYVLDDAPSDGATYIWKASSPWGPWTSKLLQKGVTSPVPGGGVPDQGSLIQTPTGDWYFMSFTWAYPSGRMPILAPITWGSNDFPILSSINGTWGTTYPSPLPIISTPSWTGTENFHGFSLSPQWEWNHNPDTTKFALGNNSLVLSTATITSDLYKARNTLTHRIHGPLPVGTIALDYTSMLDGDRAGLAAFRDHSSYIGIHFLNNTYILSFVNGMAQNSSDWSTLSTGTTLATVDVSDKRKLWLRVSLDARASGSKEAKYFWSADGVGFKQLGGAATLNTDWQYFMGYRFGIFNFATKGLGGQCEGY</sequence>
<dbReference type="OrthoDB" id="2139957at2759"/>
<dbReference type="SUPFAM" id="SSF75005">
    <property type="entry name" value="Arabinanase/levansucrase/invertase"/>
    <property type="match status" value="1"/>
</dbReference>
<evidence type="ECO:0000256" key="4">
    <source>
        <dbReference type="RuleBase" id="RU361187"/>
    </source>
</evidence>
<dbReference type="GO" id="GO:0005975">
    <property type="term" value="P:carbohydrate metabolic process"/>
    <property type="evidence" value="ECO:0007669"/>
    <property type="project" value="InterPro"/>
</dbReference>
<accession>A0A8H4W4S3</accession>
<comment type="caution">
    <text evidence="7">The sequence shown here is derived from an EMBL/GenBank/DDBJ whole genome shotgun (WGS) entry which is preliminary data.</text>
</comment>
<dbReference type="GO" id="GO:0004553">
    <property type="term" value="F:hydrolase activity, hydrolyzing O-glycosyl compounds"/>
    <property type="evidence" value="ECO:0007669"/>
    <property type="project" value="InterPro"/>
</dbReference>
<protein>
    <recommendedName>
        <fullName evidence="6">Beta-xylosidase C-terminal Concanavalin A-like domain-containing protein</fullName>
    </recommendedName>
</protein>
<keyword evidence="3 4" id="KW-0326">Glycosidase</keyword>
<dbReference type="Gene3D" id="2.60.120.200">
    <property type="match status" value="1"/>
</dbReference>
<dbReference type="InterPro" id="IPR013320">
    <property type="entry name" value="ConA-like_dom_sf"/>
</dbReference>
<dbReference type="InterPro" id="IPR041542">
    <property type="entry name" value="GH43_C2"/>
</dbReference>
<feature type="chain" id="PRO_5034803641" description="Beta-xylosidase C-terminal Concanavalin A-like domain-containing protein" evidence="5">
    <location>
        <begin position="22"/>
        <end position="526"/>
    </location>
</feature>
<dbReference type="AlphaFoldDB" id="A0A8H4W4S3"/>
<keyword evidence="2 4" id="KW-0378">Hydrolase</keyword>
<evidence type="ECO:0000256" key="5">
    <source>
        <dbReference type="SAM" id="SignalP"/>
    </source>
</evidence>
<dbReference type="Proteomes" id="UP000566819">
    <property type="component" value="Unassembled WGS sequence"/>
</dbReference>
<evidence type="ECO:0000313" key="7">
    <source>
        <dbReference type="EMBL" id="KAF4630914.1"/>
    </source>
</evidence>
<dbReference type="Pfam" id="PF04616">
    <property type="entry name" value="Glyco_hydro_43"/>
    <property type="match status" value="1"/>
</dbReference>
<gene>
    <name evidence="7" type="ORF">G7Y89_g7229</name>
</gene>
<name>A0A8H4W4S3_9HELO</name>
<dbReference type="Pfam" id="PF17851">
    <property type="entry name" value="GH43_C2"/>
    <property type="match status" value="1"/>
</dbReference>
<dbReference type="InterPro" id="IPR006710">
    <property type="entry name" value="Glyco_hydro_43"/>
</dbReference>
<dbReference type="SUPFAM" id="SSF49899">
    <property type="entry name" value="Concanavalin A-like lectins/glucanases"/>
    <property type="match status" value="1"/>
</dbReference>
<dbReference type="CDD" id="cd09001">
    <property type="entry name" value="GH43_FsAxh1-like"/>
    <property type="match status" value="1"/>
</dbReference>
<proteinExistence type="inferred from homology"/>
<dbReference type="EMBL" id="JAAMPI010000497">
    <property type="protein sequence ID" value="KAF4630914.1"/>
    <property type="molecule type" value="Genomic_DNA"/>
</dbReference>
<evidence type="ECO:0000256" key="2">
    <source>
        <dbReference type="ARBA" id="ARBA00022801"/>
    </source>
</evidence>
<feature type="signal peptide" evidence="5">
    <location>
        <begin position="1"/>
        <end position="21"/>
    </location>
</feature>
<dbReference type="Gene3D" id="2.115.10.20">
    <property type="entry name" value="Glycosyl hydrolase domain, family 43"/>
    <property type="match status" value="1"/>
</dbReference>